<dbReference type="PANTHER" id="PTHR30204:SF98">
    <property type="entry name" value="HTH-TYPE TRANSCRIPTIONAL REGULATOR ADHR"/>
    <property type="match status" value="1"/>
</dbReference>
<dbReference type="GO" id="GO:0003700">
    <property type="term" value="F:DNA-binding transcription factor activity"/>
    <property type="evidence" value="ECO:0007669"/>
    <property type="project" value="InterPro"/>
</dbReference>
<dbReference type="GO" id="GO:0003677">
    <property type="term" value="F:DNA binding"/>
    <property type="evidence" value="ECO:0007669"/>
    <property type="project" value="UniProtKB-KW"/>
</dbReference>
<dbReference type="EMBL" id="CP129675">
    <property type="protein sequence ID" value="XDS46470.1"/>
    <property type="molecule type" value="Genomic_DNA"/>
</dbReference>
<dbReference type="PRINTS" id="PR00040">
    <property type="entry name" value="HTHMERR"/>
</dbReference>
<evidence type="ECO:0000313" key="6">
    <source>
        <dbReference type="EMBL" id="XDS49976.1"/>
    </source>
</evidence>
<dbReference type="Pfam" id="PF13411">
    <property type="entry name" value="MerR_1"/>
    <property type="match status" value="1"/>
</dbReference>
<dbReference type="SMART" id="SM00422">
    <property type="entry name" value="HTH_MERR"/>
    <property type="match status" value="1"/>
</dbReference>
<evidence type="ECO:0000313" key="4">
    <source>
        <dbReference type="EMBL" id="XDS46470.1"/>
    </source>
</evidence>
<sequence length="173" mass="19698">MEYSIGQAAEATGMTAPTLRYYENEGLLTARRHPSGRRYYSDDDLLWLQFIHHMRSTDMPVADLSRYVSLRRRGVEGAEGELLEIMRKHERHLTEKLAHYQTNLDLVRHKISMYEDQLKGRDADLFELYKECRCDDKAGVPGESPQCGSDSADVSSRDAQLLQTGESRGSSAL</sequence>
<name>A0AB39UMA0_9BIFI</name>
<proteinExistence type="predicted"/>
<dbReference type="InterPro" id="IPR047057">
    <property type="entry name" value="MerR_fam"/>
</dbReference>
<evidence type="ECO:0000259" key="3">
    <source>
        <dbReference type="PROSITE" id="PS50937"/>
    </source>
</evidence>
<evidence type="ECO:0000256" key="1">
    <source>
        <dbReference type="ARBA" id="ARBA00023125"/>
    </source>
</evidence>
<dbReference type="EMBL" id="CP129683">
    <property type="protein sequence ID" value="XDS49976.1"/>
    <property type="molecule type" value="Genomic_DNA"/>
</dbReference>
<dbReference type="EMBL" id="CP129682">
    <property type="protein sequence ID" value="XDS48749.1"/>
    <property type="molecule type" value="Genomic_DNA"/>
</dbReference>
<dbReference type="SUPFAM" id="SSF46955">
    <property type="entry name" value="Putative DNA-binding domain"/>
    <property type="match status" value="1"/>
</dbReference>
<dbReference type="Gene3D" id="1.10.1660.10">
    <property type="match status" value="1"/>
</dbReference>
<dbReference type="PROSITE" id="PS50937">
    <property type="entry name" value="HTH_MERR_2"/>
    <property type="match status" value="1"/>
</dbReference>
<feature type="domain" description="HTH merR-type" evidence="3">
    <location>
        <begin position="1"/>
        <end position="70"/>
    </location>
</feature>
<dbReference type="InterPro" id="IPR009061">
    <property type="entry name" value="DNA-bd_dom_put_sf"/>
</dbReference>
<dbReference type="InterPro" id="IPR000551">
    <property type="entry name" value="MerR-type_HTH_dom"/>
</dbReference>
<dbReference type="AlphaFoldDB" id="A0AB39UMA0"/>
<evidence type="ECO:0000256" key="2">
    <source>
        <dbReference type="SAM" id="MobiDB-lite"/>
    </source>
</evidence>
<accession>A0AB39UMA0</accession>
<dbReference type="CDD" id="cd01109">
    <property type="entry name" value="HTH_YyaN"/>
    <property type="match status" value="1"/>
</dbReference>
<feature type="compositionally biased region" description="Polar residues" evidence="2">
    <location>
        <begin position="146"/>
        <end position="173"/>
    </location>
</feature>
<dbReference type="KEGG" id="bfk:QN062_06080"/>
<organism evidence="6">
    <name type="scientific">Bifidobacterium fermentum</name>
    <dbReference type="NCBI Taxonomy" id="3059035"/>
    <lineage>
        <taxon>Bacteria</taxon>
        <taxon>Bacillati</taxon>
        <taxon>Actinomycetota</taxon>
        <taxon>Actinomycetes</taxon>
        <taxon>Bifidobacteriales</taxon>
        <taxon>Bifidobacteriaceae</taxon>
        <taxon>Bifidobacterium</taxon>
    </lineage>
</organism>
<dbReference type="PANTHER" id="PTHR30204">
    <property type="entry name" value="REDOX-CYCLING DRUG-SENSING TRANSCRIPTIONAL ACTIVATOR SOXR"/>
    <property type="match status" value="1"/>
</dbReference>
<dbReference type="RefSeq" id="WP_369340948.1">
    <property type="nucleotide sequence ID" value="NZ_CP129675.1"/>
</dbReference>
<keyword evidence="1" id="KW-0238">DNA-binding</keyword>
<protein>
    <submittedName>
        <fullName evidence="6">MerR family transcriptional regulator</fullName>
    </submittedName>
</protein>
<evidence type="ECO:0000313" key="5">
    <source>
        <dbReference type="EMBL" id="XDS48749.1"/>
    </source>
</evidence>
<reference evidence="6" key="1">
    <citation type="submission" date="2023-07" db="EMBL/GenBank/DDBJ databases">
        <title>Bifidobacterium aquikefiriaerophilum sp. nov. and Bifidobacterium eccum sp. nov., isolated from water kefir.</title>
        <authorList>
            <person name="Breselge S."/>
            <person name="Bellassi P."/>
            <person name="Barcenilla C."/>
            <person name="Alvarez-Ordonez A."/>
            <person name="Morelli L."/>
            <person name="Cotter P.D."/>
        </authorList>
    </citation>
    <scope>NUCLEOTIDE SEQUENCE</scope>
    <source>
        <strain evidence="6">WK012_4_13</strain>
        <strain evidence="5">WK013_4_14</strain>
        <strain evidence="4">WK048_4_13</strain>
    </source>
</reference>
<feature type="region of interest" description="Disordered" evidence="2">
    <location>
        <begin position="139"/>
        <end position="173"/>
    </location>
</feature>
<gene>
    <name evidence="6" type="ORF">QN062_06080</name>
    <name evidence="5" type="ORF">QN216_00275</name>
    <name evidence="4" type="ORF">QN217_10170</name>
</gene>